<reference evidence="2" key="1">
    <citation type="submission" date="2022-11" db="UniProtKB">
        <authorList>
            <consortium name="WormBaseParasite"/>
        </authorList>
    </citation>
    <scope>IDENTIFICATION</scope>
</reference>
<dbReference type="WBParaSite" id="nRc.2.0.1.t17797-RA">
    <property type="protein sequence ID" value="nRc.2.0.1.t17797-RA"/>
    <property type="gene ID" value="nRc.2.0.1.g17797"/>
</dbReference>
<evidence type="ECO:0000313" key="2">
    <source>
        <dbReference type="WBParaSite" id="nRc.2.0.1.t17797-RA"/>
    </source>
</evidence>
<accession>A0A915IVE9</accession>
<dbReference type="AlphaFoldDB" id="A0A915IVE9"/>
<keyword evidence="1" id="KW-1185">Reference proteome</keyword>
<proteinExistence type="predicted"/>
<organism evidence="1 2">
    <name type="scientific">Romanomermis culicivorax</name>
    <name type="common">Nematode worm</name>
    <dbReference type="NCBI Taxonomy" id="13658"/>
    <lineage>
        <taxon>Eukaryota</taxon>
        <taxon>Metazoa</taxon>
        <taxon>Ecdysozoa</taxon>
        <taxon>Nematoda</taxon>
        <taxon>Enoplea</taxon>
        <taxon>Dorylaimia</taxon>
        <taxon>Mermithida</taxon>
        <taxon>Mermithoidea</taxon>
        <taxon>Mermithidae</taxon>
        <taxon>Romanomermis</taxon>
    </lineage>
</organism>
<sequence>MLNKPYVPSKENTFTDFLSQKYETGKTTTNEPTTLKLISKDKNLNIVETRAQARHIMVPEPQIDLQAPEVPEEKEIVNPPIVDPPITFSQQQIIDGQQKDPTLDQTRQKVENQVYFSNYLQS</sequence>
<dbReference type="Proteomes" id="UP000887565">
    <property type="component" value="Unplaced"/>
</dbReference>
<protein>
    <submittedName>
        <fullName evidence="2">Uncharacterized protein</fullName>
    </submittedName>
</protein>
<evidence type="ECO:0000313" key="1">
    <source>
        <dbReference type="Proteomes" id="UP000887565"/>
    </source>
</evidence>
<name>A0A915IVE9_ROMCU</name>